<feature type="transmembrane region" description="Helical" evidence="6">
    <location>
        <begin position="293"/>
        <end position="314"/>
    </location>
</feature>
<keyword evidence="5 6" id="KW-0472">Membrane</keyword>
<gene>
    <name evidence="8" type="ORF">F6R98_00490</name>
</gene>
<dbReference type="PANTHER" id="PTHR11384:SF59">
    <property type="entry name" value="LYSOSOMAL COBALAMIN TRANSPORTER ABCD4"/>
    <property type="match status" value="1"/>
</dbReference>
<protein>
    <submittedName>
        <fullName evidence="8">ABC transporter ATP-binding protein/permease</fullName>
    </submittedName>
</protein>
<keyword evidence="9" id="KW-1185">Reference proteome</keyword>
<keyword evidence="8" id="KW-0547">Nucleotide-binding</keyword>
<keyword evidence="4 6" id="KW-1133">Transmembrane helix</keyword>
<dbReference type="FunCoup" id="A0A5Q0BCP1">
    <property type="interactions" value="323"/>
</dbReference>
<dbReference type="SUPFAM" id="SSF52540">
    <property type="entry name" value="P-loop containing nucleoside triphosphate hydrolases"/>
    <property type="match status" value="1"/>
</dbReference>
<dbReference type="GO" id="GO:0005524">
    <property type="term" value="F:ATP binding"/>
    <property type="evidence" value="ECO:0007669"/>
    <property type="project" value="UniProtKB-KW"/>
</dbReference>
<dbReference type="KEGG" id="mmob:F6R98_00490"/>
<dbReference type="RefSeq" id="WP_153247256.1">
    <property type="nucleotide sequence ID" value="NZ_CP044205.1"/>
</dbReference>
<dbReference type="InterPro" id="IPR050835">
    <property type="entry name" value="ABC_transporter_sub-D"/>
</dbReference>
<evidence type="ECO:0000256" key="1">
    <source>
        <dbReference type="ARBA" id="ARBA00004651"/>
    </source>
</evidence>
<dbReference type="PANTHER" id="PTHR11384">
    <property type="entry name" value="ATP-BINDING CASSETTE, SUB-FAMILY D MEMBER"/>
    <property type="match status" value="1"/>
</dbReference>
<feature type="transmembrane region" description="Helical" evidence="6">
    <location>
        <begin position="147"/>
        <end position="172"/>
    </location>
</feature>
<proteinExistence type="predicted"/>
<feature type="domain" description="ABC transmembrane type-1" evidence="7">
    <location>
        <begin position="35"/>
        <end position="322"/>
    </location>
</feature>
<dbReference type="AlphaFoldDB" id="A0A5Q0BCP1"/>
<dbReference type="EMBL" id="CP044205">
    <property type="protein sequence ID" value="QFY41279.1"/>
    <property type="molecule type" value="Genomic_DNA"/>
</dbReference>
<evidence type="ECO:0000313" key="9">
    <source>
        <dbReference type="Proteomes" id="UP000325755"/>
    </source>
</evidence>
<dbReference type="Proteomes" id="UP000325755">
    <property type="component" value="Chromosome"/>
</dbReference>
<evidence type="ECO:0000256" key="4">
    <source>
        <dbReference type="ARBA" id="ARBA00022989"/>
    </source>
</evidence>
<dbReference type="InterPro" id="IPR036640">
    <property type="entry name" value="ABC1_TM_sf"/>
</dbReference>
<dbReference type="OrthoDB" id="9810134at2"/>
<organism evidence="8 9">
    <name type="scientific">Candidatus Methylospira mobilis</name>
    <dbReference type="NCBI Taxonomy" id="1808979"/>
    <lineage>
        <taxon>Bacteria</taxon>
        <taxon>Pseudomonadati</taxon>
        <taxon>Pseudomonadota</taxon>
        <taxon>Gammaproteobacteria</taxon>
        <taxon>Methylococcales</taxon>
        <taxon>Methylococcaceae</taxon>
        <taxon>Candidatus Methylospira</taxon>
    </lineage>
</organism>
<evidence type="ECO:0000256" key="6">
    <source>
        <dbReference type="SAM" id="Phobius"/>
    </source>
</evidence>
<evidence type="ECO:0000256" key="3">
    <source>
        <dbReference type="ARBA" id="ARBA00022692"/>
    </source>
</evidence>
<dbReference type="Gene3D" id="3.40.50.300">
    <property type="entry name" value="P-loop containing nucleotide triphosphate hydrolases"/>
    <property type="match status" value="1"/>
</dbReference>
<keyword evidence="8" id="KW-0067">ATP-binding</keyword>
<evidence type="ECO:0000259" key="7">
    <source>
        <dbReference type="PROSITE" id="PS50929"/>
    </source>
</evidence>
<dbReference type="PROSITE" id="PS50929">
    <property type="entry name" value="ABC_TM1F"/>
    <property type="match status" value="1"/>
</dbReference>
<dbReference type="GO" id="GO:0005886">
    <property type="term" value="C:plasma membrane"/>
    <property type="evidence" value="ECO:0007669"/>
    <property type="project" value="UniProtKB-SubCell"/>
</dbReference>
<feature type="transmembrane region" description="Helical" evidence="6">
    <location>
        <begin position="270"/>
        <end position="287"/>
    </location>
</feature>
<evidence type="ECO:0000256" key="5">
    <source>
        <dbReference type="ARBA" id="ARBA00023136"/>
    </source>
</evidence>
<keyword evidence="2" id="KW-0813">Transport</keyword>
<dbReference type="Gene3D" id="1.20.1560.10">
    <property type="entry name" value="ABC transporter type 1, transmembrane domain"/>
    <property type="match status" value="1"/>
</dbReference>
<keyword evidence="3 6" id="KW-0812">Transmembrane</keyword>
<feature type="transmembrane region" description="Helical" evidence="6">
    <location>
        <begin position="178"/>
        <end position="198"/>
    </location>
</feature>
<dbReference type="InterPro" id="IPR027417">
    <property type="entry name" value="P-loop_NTPase"/>
</dbReference>
<dbReference type="InterPro" id="IPR011527">
    <property type="entry name" value="ABC1_TM_dom"/>
</dbReference>
<reference evidence="8 9" key="1">
    <citation type="submission" date="2019-09" db="EMBL/GenBank/DDBJ databases">
        <title>Ecophysiology of the spiral-shaped methanotroph Methylospira mobilis as revealed by the complete genome sequence.</title>
        <authorList>
            <person name="Oshkin I.Y."/>
            <person name="Dedysh S.N."/>
            <person name="Miroshnikov K."/>
            <person name="Danilova O.V."/>
            <person name="Hakobyan A."/>
            <person name="Liesack W."/>
        </authorList>
    </citation>
    <scope>NUCLEOTIDE SEQUENCE [LARGE SCALE GENOMIC DNA]</scope>
    <source>
        <strain evidence="8 9">Shm1</strain>
    </source>
</reference>
<dbReference type="InParanoid" id="A0A5Q0BCP1"/>
<feature type="transmembrane region" description="Helical" evidence="6">
    <location>
        <begin position="70"/>
        <end position="90"/>
    </location>
</feature>
<dbReference type="GO" id="GO:0140359">
    <property type="term" value="F:ABC-type transporter activity"/>
    <property type="evidence" value="ECO:0007669"/>
    <property type="project" value="InterPro"/>
</dbReference>
<name>A0A5Q0BCP1_9GAMM</name>
<accession>A0A5Q0BCP1</accession>
<evidence type="ECO:0000313" key="8">
    <source>
        <dbReference type="EMBL" id="QFY41279.1"/>
    </source>
</evidence>
<feature type="transmembrane region" description="Helical" evidence="6">
    <location>
        <begin position="32"/>
        <end position="50"/>
    </location>
</feature>
<comment type="subcellular location">
    <subcellularLocation>
        <location evidence="1">Cell membrane</location>
        <topology evidence="1">Multi-pass membrane protein</topology>
    </subcellularLocation>
</comment>
<dbReference type="Pfam" id="PF06472">
    <property type="entry name" value="ABC_membrane_2"/>
    <property type="match status" value="1"/>
</dbReference>
<dbReference type="SUPFAM" id="SSF90123">
    <property type="entry name" value="ABC transporter transmembrane region"/>
    <property type="match status" value="1"/>
</dbReference>
<evidence type="ECO:0000256" key="2">
    <source>
        <dbReference type="ARBA" id="ARBA00022448"/>
    </source>
</evidence>
<sequence>MLHIPNLEQAGQLFVKMIRDLSCSEAGVRAKLLFIGLILFLLAFNGLNVLNSYVGRDFMTAVADREQSDYIRLALFYIGVFVASTVVGVFQRYFEELLGLLWREFMTPRLVQIYLRYPTYYRMNDRVIRKSGMGHPDQRIADDVKTFTTVTLSFVLLSLNSAFTILAFSGVLLSIDPWLFGAALAYAMIGTLCIILLGRPLIDLNYAQLDKEAAFRSGLVHVRERAESVALLHCESRLLPRSLGQFADLAGNFRKIISVNRNMGFFTSGYNYLIQIIPILLVAPLYMQGKTDFGVITQSAMAFSTLVSAFSIVVTQFQSLSSYVAVVERLINLWYVMEMTQTETVSTLDGKEDDDHVAYENLTLFSATDGHVLVKDLNISIPVGTRVIVSGTDASVKDALFKATAGVYDAGSGLVRRPFMDRILFLPERPYLPPGTLRQALVNVGSASAHTDESIEAVLRTLGIADIVVRVEGMDVQHHDWDTVLSLNEQRSVSFARILLDAPRFAVIYDPFKDCDAEIAFERLRALTEHGITYLTFGPEGREEGDKLSQYYDNALEIKAQGAWSWRTIRPHAPRQT</sequence>